<dbReference type="EMBL" id="KK198759">
    <property type="protein sequence ID" value="KCW65862.1"/>
    <property type="molecule type" value="Genomic_DNA"/>
</dbReference>
<reference evidence="2" key="1">
    <citation type="submission" date="2013-07" db="EMBL/GenBank/DDBJ databases">
        <title>The genome of Eucalyptus grandis.</title>
        <authorList>
            <person name="Schmutz J."/>
            <person name="Hayes R."/>
            <person name="Myburg A."/>
            <person name="Tuskan G."/>
            <person name="Grattapaglia D."/>
            <person name="Rokhsar D.S."/>
        </authorList>
    </citation>
    <scope>NUCLEOTIDE SEQUENCE</scope>
    <source>
        <tissue evidence="2">Leaf extractions</tissue>
    </source>
</reference>
<evidence type="ECO:0000256" key="1">
    <source>
        <dbReference type="SAM" id="MobiDB-lite"/>
    </source>
</evidence>
<accession>A0A059BI19</accession>
<feature type="compositionally biased region" description="Polar residues" evidence="1">
    <location>
        <begin position="1"/>
        <end position="10"/>
    </location>
</feature>
<dbReference type="AlphaFoldDB" id="A0A059BI19"/>
<organism evidence="2">
    <name type="scientific">Eucalyptus grandis</name>
    <name type="common">Flooded gum</name>
    <dbReference type="NCBI Taxonomy" id="71139"/>
    <lineage>
        <taxon>Eukaryota</taxon>
        <taxon>Viridiplantae</taxon>
        <taxon>Streptophyta</taxon>
        <taxon>Embryophyta</taxon>
        <taxon>Tracheophyta</taxon>
        <taxon>Spermatophyta</taxon>
        <taxon>Magnoliopsida</taxon>
        <taxon>eudicotyledons</taxon>
        <taxon>Gunneridae</taxon>
        <taxon>Pentapetalae</taxon>
        <taxon>rosids</taxon>
        <taxon>malvids</taxon>
        <taxon>Myrtales</taxon>
        <taxon>Myrtaceae</taxon>
        <taxon>Myrtoideae</taxon>
        <taxon>Eucalypteae</taxon>
        <taxon>Eucalyptus</taxon>
    </lineage>
</organism>
<feature type="compositionally biased region" description="Pro residues" evidence="1">
    <location>
        <begin position="84"/>
        <end position="94"/>
    </location>
</feature>
<gene>
    <name evidence="2" type="ORF">EUGRSUZ_G03203</name>
</gene>
<proteinExistence type="predicted"/>
<feature type="region of interest" description="Disordered" evidence="1">
    <location>
        <begin position="61"/>
        <end position="97"/>
    </location>
</feature>
<dbReference type="InParanoid" id="A0A059BI19"/>
<dbReference type="Gramene" id="KCW65862">
    <property type="protein sequence ID" value="KCW65862"/>
    <property type="gene ID" value="EUGRSUZ_G03203"/>
</dbReference>
<protein>
    <submittedName>
        <fullName evidence="2">Uncharacterized protein</fullName>
    </submittedName>
</protein>
<name>A0A059BI19_EUCGR</name>
<sequence length="203" mass="22585">MTNMHETISWKSDPRTNFRHHNSRDRGGAGNHLRVVRVDLDRRRRRWKRSVTAIRVFVQSEQRKKQGGATAKMLTGTTSRSSPGPVPVPVPSAPPGNIRATRAYDSFIAFRQITGGGDKMKRSASRQDLVFLISGRQENENGCPGGRKDSASITPDASALKLEPPYHDGSRTSRFRVPSISSDFTHEWSGSAAFHAQHPSFSY</sequence>
<evidence type="ECO:0000313" key="2">
    <source>
        <dbReference type="EMBL" id="KCW65862.1"/>
    </source>
</evidence>
<feature type="region of interest" description="Disordered" evidence="1">
    <location>
        <begin position="1"/>
        <end position="30"/>
    </location>
</feature>